<gene>
    <name evidence="6" type="ORF">GGR16_001050</name>
</gene>
<dbReference type="InterPro" id="IPR013216">
    <property type="entry name" value="Methyltransf_11"/>
</dbReference>
<evidence type="ECO:0000313" key="7">
    <source>
        <dbReference type="Proteomes" id="UP000577362"/>
    </source>
</evidence>
<evidence type="ECO:0000259" key="4">
    <source>
        <dbReference type="Pfam" id="PF13439"/>
    </source>
</evidence>
<dbReference type="InterPro" id="IPR029063">
    <property type="entry name" value="SAM-dependent_MTases_sf"/>
</dbReference>
<dbReference type="RefSeq" id="WP_183315900.1">
    <property type="nucleotide sequence ID" value="NZ_JACIEN010000001.1"/>
</dbReference>
<accession>A0A840BT78</accession>
<dbReference type="InterPro" id="IPR041698">
    <property type="entry name" value="Methyltransf_25"/>
</dbReference>
<protein>
    <submittedName>
        <fullName evidence="6">Ubiquinone/menaquinone biosynthesis C-methylase UbiE/glycosyltransferase involved in cell wall biosynthesis</fullName>
    </submittedName>
</protein>
<dbReference type="Pfam" id="PF13649">
    <property type="entry name" value="Methyltransf_25"/>
    <property type="match status" value="1"/>
</dbReference>
<dbReference type="Gene3D" id="3.40.50.2000">
    <property type="entry name" value="Glycogen Phosphorylase B"/>
    <property type="match status" value="2"/>
</dbReference>
<dbReference type="InterPro" id="IPR001296">
    <property type="entry name" value="Glyco_trans_1"/>
</dbReference>
<keyword evidence="6" id="KW-0830">Ubiquinone</keyword>
<dbReference type="Pfam" id="PF13439">
    <property type="entry name" value="Glyco_transf_4"/>
    <property type="match status" value="1"/>
</dbReference>
<keyword evidence="1 6" id="KW-0808">Transferase</keyword>
<feature type="domain" description="Glycosyltransferase subfamily 4-like N-terminal" evidence="4">
    <location>
        <begin position="857"/>
        <end position="997"/>
    </location>
</feature>
<dbReference type="Pfam" id="PF08241">
    <property type="entry name" value="Methyltransf_11"/>
    <property type="match status" value="1"/>
</dbReference>
<feature type="domain" description="Methyltransferase" evidence="5">
    <location>
        <begin position="44"/>
        <end position="130"/>
    </location>
</feature>
<dbReference type="AlphaFoldDB" id="A0A840BT78"/>
<organism evidence="6 7">
    <name type="scientific">Chelatococcus caeni</name>
    <dbReference type="NCBI Taxonomy" id="1348468"/>
    <lineage>
        <taxon>Bacteria</taxon>
        <taxon>Pseudomonadati</taxon>
        <taxon>Pseudomonadota</taxon>
        <taxon>Alphaproteobacteria</taxon>
        <taxon>Hyphomicrobiales</taxon>
        <taxon>Chelatococcaceae</taxon>
        <taxon>Chelatococcus</taxon>
    </lineage>
</organism>
<dbReference type="Proteomes" id="UP000577362">
    <property type="component" value="Unassembled WGS sequence"/>
</dbReference>
<keyword evidence="7" id="KW-1185">Reference proteome</keyword>
<feature type="domain" description="Glycosyl transferase family 1" evidence="2">
    <location>
        <begin position="1020"/>
        <end position="1137"/>
    </location>
</feature>
<evidence type="ECO:0000256" key="1">
    <source>
        <dbReference type="ARBA" id="ARBA00022679"/>
    </source>
</evidence>
<sequence length="1224" mass="134040">MAAFDYGQVYDEYWKRPDRMGSHSFSDPMTIARTIVRVTGPTRVLDIGTGMGGLVLALLRCGCDAQGIDASTVAVEQANLKAPGRYRVASALDLPFDDDAFPTVVSTDFLEHLDEADVAQVLKEMWRVCSDTLYLRVATAQDRDNHWHLTVRPRVWWEEQLILAGFRKHPMQLDVIGYDEIETEGDTVTLVMQKIPAAVGDQYPIDVLREERQLHMDMTREPGRRSDAHIIRYKLARDLIRPGDTVLDIACGLGYGAALLSFGSGAARIIGVDNSEFAIDYARGNFGDDPRLEFRCEDGAELSWLGDASVDYVVSMETLEHLPDPDRFLSAIARVLKPAGRIFVSVPNMWVDEHGRDPNPHHLHVYDLDKLKTQLSAHFELEGVWEQTAGGAFKLPNGKRRLRKVDLAASDIPDPEWWLCAAIKSPRAKRATDTYVETVHARSEASGHVADFAAWYDNPYLVSGLVNRGSRIQDRATLIGVAREVVGSSSPESADRGAALCVLSYAALEDMESSGRTAGADRSDIEALIGLVADYLSVVSSNPHVARWQISLAYVVGALQTARGDLRAAEAAYRRCVGCDPKVFSPLIATKTLAASLALADFELARDDREAARRTLIRAVEGAVAVVGQDWPNVIGSVETPLTFGFLELADVCDLAAKCAFQLEALSRGWSKPFGRIRAGISHQDRFEEMRRANRHLEEVIAAQQTAIADLSAELAIRSSRAEAELATAAPSVGGAGTAIGKFVHILKTEGAGQALARTYRFSRSRIGSRLPHVRRLRYYSIKFAEHARSRGVVSASRHAVSKIISSTPYVRRLRSQRAAREFEEVMSRATEPRRLIRPAITSHPPFAMLVKDFHDGGLEKVVIDLTRQFARQGISCPILVSGSAGRAATAAIELGCDVRVFNGDVDKMEACARDLGLTVIFSHHCYEGWDRLTAGGHRIVEVIHNAYHWQQNDAWLADLRARYVSGYIAVSEFVQNYSAARLSIPAKDISVIENGLSREGLIRPPLARVVTERRATIGRPLLVHVANAHPQKNHLAILDAFDIVRRSHPAAELAFAGVIDQASDLGRALVDRIAAGDMADSVQFTGSLSRRDLSRLLTRAHVGLLPSMLEGFSIASLEYTYFGLPAVLSTTGAAQRLADGYHHIALAPHAALSPDELTPDAIEGASVAPSPQVGASIAQSTLSILADYESYSTRALEAGLDWQSYSIESTGERYLSVVGEMAK</sequence>
<evidence type="ECO:0000313" key="6">
    <source>
        <dbReference type="EMBL" id="MBB4016044.1"/>
    </source>
</evidence>
<evidence type="ECO:0000259" key="3">
    <source>
        <dbReference type="Pfam" id="PF08241"/>
    </source>
</evidence>
<name>A0A840BT78_9HYPH</name>
<feature type="domain" description="Methyltransferase type 11" evidence="3">
    <location>
        <begin position="247"/>
        <end position="343"/>
    </location>
</feature>
<dbReference type="EMBL" id="JACIEN010000001">
    <property type="protein sequence ID" value="MBB4016044.1"/>
    <property type="molecule type" value="Genomic_DNA"/>
</dbReference>
<dbReference type="GO" id="GO:0008757">
    <property type="term" value="F:S-adenosylmethionine-dependent methyltransferase activity"/>
    <property type="evidence" value="ECO:0007669"/>
    <property type="project" value="InterPro"/>
</dbReference>
<proteinExistence type="predicted"/>
<evidence type="ECO:0000259" key="2">
    <source>
        <dbReference type="Pfam" id="PF00534"/>
    </source>
</evidence>
<dbReference type="GO" id="GO:0032259">
    <property type="term" value="P:methylation"/>
    <property type="evidence" value="ECO:0007669"/>
    <property type="project" value="UniProtKB-KW"/>
</dbReference>
<evidence type="ECO:0000259" key="5">
    <source>
        <dbReference type="Pfam" id="PF13649"/>
    </source>
</evidence>
<dbReference type="PANTHER" id="PTHR43861">
    <property type="entry name" value="TRANS-ACONITATE 2-METHYLTRANSFERASE-RELATED"/>
    <property type="match status" value="1"/>
</dbReference>
<dbReference type="CDD" id="cd02440">
    <property type="entry name" value="AdoMet_MTases"/>
    <property type="match status" value="2"/>
</dbReference>
<dbReference type="SUPFAM" id="SSF53756">
    <property type="entry name" value="UDP-Glycosyltransferase/glycogen phosphorylase"/>
    <property type="match status" value="1"/>
</dbReference>
<keyword evidence="6" id="KW-0489">Methyltransferase</keyword>
<dbReference type="Pfam" id="PF00534">
    <property type="entry name" value="Glycos_transf_1"/>
    <property type="match status" value="1"/>
</dbReference>
<dbReference type="Gene3D" id="3.40.50.150">
    <property type="entry name" value="Vaccinia Virus protein VP39"/>
    <property type="match status" value="2"/>
</dbReference>
<reference evidence="6 7" key="1">
    <citation type="submission" date="2020-08" db="EMBL/GenBank/DDBJ databases">
        <title>Genomic Encyclopedia of Type Strains, Phase IV (KMG-IV): sequencing the most valuable type-strain genomes for metagenomic binning, comparative biology and taxonomic classification.</title>
        <authorList>
            <person name="Goeker M."/>
        </authorList>
    </citation>
    <scope>NUCLEOTIDE SEQUENCE [LARGE SCALE GENOMIC DNA]</scope>
    <source>
        <strain evidence="6 7">DSM 103737</strain>
    </source>
</reference>
<comment type="caution">
    <text evidence="6">The sequence shown here is derived from an EMBL/GenBank/DDBJ whole genome shotgun (WGS) entry which is preliminary data.</text>
</comment>
<dbReference type="InterPro" id="IPR028098">
    <property type="entry name" value="Glyco_trans_4-like_N"/>
</dbReference>
<dbReference type="CDD" id="cd03801">
    <property type="entry name" value="GT4_PimA-like"/>
    <property type="match status" value="1"/>
</dbReference>
<dbReference type="SUPFAM" id="SSF53335">
    <property type="entry name" value="S-adenosyl-L-methionine-dependent methyltransferases"/>
    <property type="match status" value="2"/>
</dbReference>
<dbReference type="GO" id="GO:0016757">
    <property type="term" value="F:glycosyltransferase activity"/>
    <property type="evidence" value="ECO:0007669"/>
    <property type="project" value="InterPro"/>
</dbReference>